<dbReference type="InterPro" id="IPR045006">
    <property type="entry name" value="CHLI-like"/>
</dbReference>
<dbReference type="PANTHER" id="PTHR32039">
    <property type="entry name" value="MAGNESIUM-CHELATASE SUBUNIT CHLI"/>
    <property type="match status" value="1"/>
</dbReference>
<gene>
    <name evidence="3" type="ORF">PF021_06755</name>
</gene>
<evidence type="ECO:0000259" key="1">
    <source>
        <dbReference type="Pfam" id="PF01078"/>
    </source>
</evidence>
<dbReference type="Gene3D" id="3.30.230.10">
    <property type="match status" value="1"/>
</dbReference>
<dbReference type="RefSeq" id="WP_271021721.1">
    <property type="nucleotide sequence ID" value="NZ_JAQHXR010000004.1"/>
</dbReference>
<dbReference type="Pfam" id="PF01078">
    <property type="entry name" value="Mg_chelatase"/>
    <property type="match status" value="1"/>
</dbReference>
<dbReference type="InterPro" id="IPR004482">
    <property type="entry name" value="Mg_chelat-rel"/>
</dbReference>
<organism evidence="3 4">
    <name type="scientific">Helicobacter ibis</name>
    <dbReference type="NCBI Taxonomy" id="2962633"/>
    <lineage>
        <taxon>Bacteria</taxon>
        <taxon>Pseudomonadati</taxon>
        <taxon>Campylobacterota</taxon>
        <taxon>Epsilonproteobacteria</taxon>
        <taxon>Campylobacterales</taxon>
        <taxon>Helicobacteraceae</taxon>
        <taxon>Helicobacter</taxon>
    </lineage>
</organism>
<dbReference type="InterPro" id="IPR025158">
    <property type="entry name" value="Mg_chelat-rel_C"/>
</dbReference>
<evidence type="ECO:0000313" key="3">
    <source>
        <dbReference type="EMBL" id="MDA3969370.1"/>
    </source>
</evidence>
<evidence type="ECO:0000313" key="4">
    <source>
        <dbReference type="Proteomes" id="UP001210261"/>
    </source>
</evidence>
<dbReference type="Pfam" id="PF13541">
    <property type="entry name" value="ChlI"/>
    <property type="match status" value="1"/>
</dbReference>
<accession>A0ABT4VGW7</accession>
<dbReference type="PANTHER" id="PTHR32039:SF7">
    <property type="entry name" value="COMPETENCE PROTEIN COMM"/>
    <property type="match status" value="1"/>
</dbReference>
<dbReference type="SUPFAM" id="SSF54211">
    <property type="entry name" value="Ribosomal protein S5 domain 2-like"/>
    <property type="match status" value="1"/>
</dbReference>
<keyword evidence="4" id="KW-1185">Reference proteome</keyword>
<name>A0ABT4VGW7_9HELI</name>
<dbReference type="Proteomes" id="UP001210261">
    <property type="component" value="Unassembled WGS sequence"/>
</dbReference>
<sequence>MSFQSLYCAAFDGLSAKEVEVEVSFTKALPSFQVTGLAGNAIQESKQRVQSALMANDFKFPPLKITINLSPSDLPKQGSFYDLPIALLVAMYGRNNIKDSINNEKPKKYFAFGELGLDGRIKDTKAIYPLIFSLLSDEKNLDSIFFLPMESKDFYCQIPNLKAYFVDTLSEAIEILQTSPTIVNIIQELPFSYMDICSERYYYSDNFELDFIDIVGQIRAKRAALIAACGFHNILFEGSAGSGKSMIATRMPYILPPLRRNEILHNASHNLIITPNRPFRNPHNSATKAAILGSAVGHSVKFGEISLAHNGVLFFDELPHFPKSILESLREPLENHYFVISRLCTKVKTPSDFMFIGAMNPCPCGNLLSISKECRCSKREIDSYRGKISEPIWDRIDLCVQMQEGDSNKDRISSKEIQKQILDAFKFQKNRGQKCYNSRLIGESLEEFCKLDDECISVLDKAIARFGISLRQKNKILKVARTIADLAGSDNIHKEHLAESISYRKIS</sequence>
<feature type="domain" description="Magnesium chelatase ChlI-like catalytic" evidence="1">
    <location>
        <begin position="210"/>
        <end position="405"/>
    </location>
</feature>
<feature type="domain" description="Mg chelatase-related protein C-terminal" evidence="2">
    <location>
        <begin position="413"/>
        <end position="504"/>
    </location>
</feature>
<dbReference type="Pfam" id="PF13335">
    <property type="entry name" value="Mg_chelatase_C"/>
    <property type="match status" value="1"/>
</dbReference>
<dbReference type="InterPro" id="IPR027417">
    <property type="entry name" value="P-loop_NTPase"/>
</dbReference>
<dbReference type="InterPro" id="IPR014721">
    <property type="entry name" value="Ribsml_uS5_D2-typ_fold_subgr"/>
</dbReference>
<dbReference type="InterPro" id="IPR020568">
    <property type="entry name" value="Ribosomal_Su5_D2-typ_SF"/>
</dbReference>
<comment type="caution">
    <text evidence="3">The sequence shown here is derived from an EMBL/GenBank/DDBJ whole genome shotgun (WGS) entry which is preliminary data.</text>
</comment>
<evidence type="ECO:0000259" key="2">
    <source>
        <dbReference type="Pfam" id="PF13335"/>
    </source>
</evidence>
<dbReference type="InterPro" id="IPR000523">
    <property type="entry name" value="Mg_chelatse_chII-like_cat_dom"/>
</dbReference>
<dbReference type="Gene3D" id="3.40.50.300">
    <property type="entry name" value="P-loop containing nucleotide triphosphate hydrolases"/>
    <property type="match status" value="1"/>
</dbReference>
<dbReference type="EMBL" id="JAQHXR010000004">
    <property type="protein sequence ID" value="MDA3969370.1"/>
    <property type="molecule type" value="Genomic_DNA"/>
</dbReference>
<dbReference type="SUPFAM" id="SSF52540">
    <property type="entry name" value="P-loop containing nucleoside triphosphate hydrolases"/>
    <property type="match status" value="1"/>
</dbReference>
<protein>
    <submittedName>
        <fullName evidence="3">YifB family Mg chelatase-like AAA ATPase</fullName>
    </submittedName>
</protein>
<reference evidence="3 4" key="1">
    <citation type="submission" date="2023-01" db="EMBL/GenBank/DDBJ databases">
        <title>Description of Helicobacter ibis sp. nov. isolated from faecal droppings of black-faced ibis (Theristicus melanopis).</title>
        <authorList>
            <person name="Lopez-Cantillo M."/>
            <person name="Vidal-Veuthey B."/>
            <person name="Mella A."/>
            <person name="De La Haba R."/>
            <person name="Collado L."/>
        </authorList>
    </citation>
    <scope>NUCLEOTIDE SEQUENCE [LARGE SCALE GENOMIC DNA]</scope>
    <source>
        <strain evidence="3 4">A82</strain>
    </source>
</reference>
<proteinExistence type="predicted"/>
<dbReference type="NCBIfam" id="TIGR00368">
    <property type="entry name" value="YifB family Mg chelatase-like AAA ATPase"/>
    <property type="match status" value="1"/>
</dbReference>